<organism evidence="2 3">
    <name type="scientific">Actinomadura alba</name>
    <dbReference type="NCBI Taxonomy" id="406431"/>
    <lineage>
        <taxon>Bacteria</taxon>
        <taxon>Bacillati</taxon>
        <taxon>Actinomycetota</taxon>
        <taxon>Actinomycetes</taxon>
        <taxon>Streptosporangiales</taxon>
        <taxon>Thermomonosporaceae</taxon>
        <taxon>Actinomadura</taxon>
    </lineage>
</organism>
<name>A0ABR7M095_9ACTN</name>
<comment type="caution">
    <text evidence="2">The sequence shown here is derived from an EMBL/GenBank/DDBJ whole genome shotgun (WGS) entry which is preliminary data.</text>
</comment>
<gene>
    <name evidence="2" type="ORF">HKK74_33815</name>
</gene>
<dbReference type="EMBL" id="JABVEC010000041">
    <property type="protein sequence ID" value="MBC6470430.1"/>
    <property type="molecule type" value="Genomic_DNA"/>
</dbReference>
<keyword evidence="3" id="KW-1185">Reference proteome</keyword>
<feature type="region of interest" description="Disordered" evidence="1">
    <location>
        <begin position="1"/>
        <end position="24"/>
    </location>
</feature>
<accession>A0ABR7M095</accession>
<dbReference type="Proteomes" id="UP000805614">
    <property type="component" value="Unassembled WGS sequence"/>
</dbReference>
<sequence>MRRPATRSSHPPPSTELLAKPTRLPPLAVPLAEWGLTAGTLPPASTGPS</sequence>
<reference evidence="2 3" key="1">
    <citation type="submission" date="2020-06" db="EMBL/GenBank/DDBJ databases">
        <title>Actinomadura xiongansis sp. nov., isolated from soil of Baiyangdian.</title>
        <authorList>
            <person name="Zhang X."/>
        </authorList>
    </citation>
    <scope>NUCLEOTIDE SEQUENCE [LARGE SCALE GENOMIC DNA]</scope>
    <source>
        <strain evidence="2 3">HBUM206468</strain>
    </source>
</reference>
<protein>
    <submittedName>
        <fullName evidence="2">Uncharacterized protein</fullName>
    </submittedName>
</protein>
<evidence type="ECO:0000313" key="2">
    <source>
        <dbReference type="EMBL" id="MBC6470430.1"/>
    </source>
</evidence>
<dbReference type="RefSeq" id="WP_187247474.1">
    <property type="nucleotide sequence ID" value="NZ_JABVEC010000041.1"/>
</dbReference>
<proteinExistence type="predicted"/>
<evidence type="ECO:0000256" key="1">
    <source>
        <dbReference type="SAM" id="MobiDB-lite"/>
    </source>
</evidence>
<evidence type="ECO:0000313" key="3">
    <source>
        <dbReference type="Proteomes" id="UP000805614"/>
    </source>
</evidence>